<dbReference type="PANTHER" id="PTHR10434">
    <property type="entry name" value="1-ACYL-SN-GLYCEROL-3-PHOSPHATE ACYLTRANSFERASE"/>
    <property type="match status" value="1"/>
</dbReference>
<evidence type="ECO:0000313" key="7">
    <source>
        <dbReference type="Proteomes" id="UP000254227"/>
    </source>
</evidence>
<keyword evidence="3 6" id="KW-0012">Acyltransferase</keyword>
<dbReference type="SMART" id="SM00563">
    <property type="entry name" value="PlsC"/>
    <property type="match status" value="1"/>
</dbReference>
<dbReference type="EMBL" id="UFRV01000006">
    <property type="protein sequence ID" value="SUT90931.1"/>
    <property type="molecule type" value="Genomic_DNA"/>
</dbReference>
<reference evidence="6 7" key="1">
    <citation type="submission" date="2018-06" db="EMBL/GenBank/DDBJ databases">
        <authorList>
            <consortium name="Pathogen Informatics"/>
            <person name="Doyle S."/>
        </authorList>
    </citation>
    <scope>NUCLEOTIDE SEQUENCE [LARGE SCALE GENOMIC DNA]</scope>
    <source>
        <strain evidence="6 7">NCTC10308</strain>
    </source>
</reference>
<dbReference type="AlphaFoldDB" id="A0A380TRP2"/>
<comment type="pathway">
    <text evidence="1">Lipid metabolism.</text>
</comment>
<dbReference type="InterPro" id="IPR002123">
    <property type="entry name" value="Plipid/glycerol_acylTrfase"/>
</dbReference>
<evidence type="ECO:0000313" key="8">
    <source>
        <dbReference type="Proteomes" id="UP000321274"/>
    </source>
</evidence>
<gene>
    <name evidence="5" type="ORF">AJO04nite_18280</name>
    <name evidence="6" type="ORF">NCTC10308_00344</name>
</gene>
<dbReference type="PANTHER" id="PTHR10434:SF9">
    <property type="entry name" value="PHOSPHOLIPID_GLYCEROL ACYLTRANSFERASE DOMAIN-CONTAINING PROTEIN"/>
    <property type="match status" value="1"/>
</dbReference>
<evidence type="ECO:0000259" key="4">
    <source>
        <dbReference type="SMART" id="SM00563"/>
    </source>
</evidence>
<evidence type="ECO:0000256" key="3">
    <source>
        <dbReference type="ARBA" id="ARBA00023315"/>
    </source>
</evidence>
<dbReference type="Proteomes" id="UP000321274">
    <property type="component" value="Unassembled WGS sequence"/>
</dbReference>
<sequence length="212" mass="23981">MLESAQIFSNVVFFVFEKLAEQSLALMGWQIDNHWDLNIDQCVMIAAPHTSNWDALYARLALKALGVHVRITIKDSYMKLPFGPFVRAMGGIGIDRRPKHEGEPRPSMVQLMSDLFKEHPKLVMLVTPEGTRAKQEQWKTGFYHVAVSAGVPIALAYMDYAKKKTGVGKIIYPTGDYEKDMAEIMAFYAQISAKFPQDFSVDTRYHNDSTVS</sequence>
<dbReference type="Proteomes" id="UP000254227">
    <property type="component" value="Unassembled WGS sequence"/>
</dbReference>
<protein>
    <submittedName>
        <fullName evidence="5 6">Acyltransferase</fullName>
    </submittedName>
</protein>
<feature type="domain" description="Phospholipid/glycerol acyltransferase" evidence="4">
    <location>
        <begin position="43"/>
        <end position="161"/>
    </location>
</feature>
<dbReference type="GO" id="GO:0003841">
    <property type="term" value="F:1-acylglycerol-3-phosphate O-acyltransferase activity"/>
    <property type="evidence" value="ECO:0007669"/>
    <property type="project" value="TreeGrafter"/>
</dbReference>
<accession>A0A380TRP2</accession>
<organism evidence="6 7">
    <name type="scientific">Acinetobacter johnsonii</name>
    <dbReference type="NCBI Taxonomy" id="40214"/>
    <lineage>
        <taxon>Bacteria</taxon>
        <taxon>Pseudomonadati</taxon>
        <taxon>Pseudomonadota</taxon>
        <taxon>Gammaproteobacteria</taxon>
        <taxon>Moraxellales</taxon>
        <taxon>Moraxellaceae</taxon>
        <taxon>Acinetobacter</taxon>
    </lineage>
</organism>
<reference evidence="5 8" key="2">
    <citation type="submission" date="2019-07" db="EMBL/GenBank/DDBJ databases">
        <title>Whole genome shotgun sequence of Acinetobacter johnsonii NBRC 102197.</title>
        <authorList>
            <person name="Hosoyama A."/>
            <person name="Uohara A."/>
            <person name="Ohji S."/>
            <person name="Ichikawa N."/>
        </authorList>
    </citation>
    <scope>NUCLEOTIDE SEQUENCE [LARGE SCALE GENOMIC DNA]</scope>
    <source>
        <strain evidence="5 8">NBRC 102197</strain>
    </source>
</reference>
<dbReference type="EMBL" id="BJUJ01000048">
    <property type="protein sequence ID" value="GEK44570.1"/>
    <property type="molecule type" value="Genomic_DNA"/>
</dbReference>
<evidence type="ECO:0000256" key="1">
    <source>
        <dbReference type="ARBA" id="ARBA00005189"/>
    </source>
</evidence>
<keyword evidence="2 6" id="KW-0808">Transferase</keyword>
<dbReference type="GO" id="GO:0006654">
    <property type="term" value="P:phosphatidic acid biosynthetic process"/>
    <property type="evidence" value="ECO:0007669"/>
    <property type="project" value="TreeGrafter"/>
</dbReference>
<evidence type="ECO:0000313" key="6">
    <source>
        <dbReference type="EMBL" id="SUT90931.1"/>
    </source>
</evidence>
<name>A0A380TRP2_ACIJO</name>
<proteinExistence type="predicted"/>
<dbReference type="Pfam" id="PF01553">
    <property type="entry name" value="Acyltransferase"/>
    <property type="match status" value="1"/>
</dbReference>
<evidence type="ECO:0000313" key="5">
    <source>
        <dbReference type="EMBL" id="GEK44570.1"/>
    </source>
</evidence>
<dbReference type="SUPFAM" id="SSF69593">
    <property type="entry name" value="Glycerol-3-phosphate (1)-acyltransferase"/>
    <property type="match status" value="1"/>
</dbReference>
<evidence type="ECO:0000256" key="2">
    <source>
        <dbReference type="ARBA" id="ARBA00022679"/>
    </source>
</evidence>